<evidence type="ECO:0000256" key="3">
    <source>
        <dbReference type="ARBA" id="ARBA00022741"/>
    </source>
</evidence>
<dbReference type="InterPro" id="IPR057735">
    <property type="entry name" value="UBE2O-like_tSH3-B"/>
</dbReference>
<feature type="domain" description="UBC core" evidence="6">
    <location>
        <begin position="691"/>
        <end position="851"/>
    </location>
</feature>
<dbReference type="SMART" id="SM00212">
    <property type="entry name" value="UBCc"/>
    <property type="match status" value="1"/>
</dbReference>
<dbReference type="Pfam" id="PF23046">
    <property type="entry name" value="tSH3-B_UBE2O"/>
    <property type="match status" value="1"/>
</dbReference>
<dbReference type="RefSeq" id="XP_030528821.1">
    <property type="nucleotide sequence ID" value="XM_030672961.1"/>
</dbReference>
<keyword evidence="4" id="KW-0833">Ubl conjugation pathway</keyword>
<dbReference type="InterPro" id="IPR000608">
    <property type="entry name" value="UBC"/>
</dbReference>
<evidence type="ECO:0000313" key="9">
    <source>
        <dbReference type="RefSeq" id="XP_048141590.1"/>
    </source>
</evidence>
<keyword evidence="7" id="KW-1185">Reference proteome</keyword>
<evidence type="ECO:0000259" key="6">
    <source>
        <dbReference type="PROSITE" id="PS50127"/>
    </source>
</evidence>
<dbReference type="Proteomes" id="UP000827889">
    <property type="component" value="Chromosome 9"/>
</dbReference>
<dbReference type="Gene3D" id="3.10.110.10">
    <property type="entry name" value="Ubiquitin Conjugating Enzyme"/>
    <property type="match status" value="1"/>
</dbReference>
<proteinExistence type="predicted"/>
<dbReference type="GeneID" id="115739734"/>
<dbReference type="OrthoDB" id="47801at2759"/>
<reference evidence="8" key="1">
    <citation type="submission" date="2025-04" db="UniProtKB">
        <authorList>
            <consortium name="RefSeq"/>
        </authorList>
    </citation>
    <scope>IDENTIFICATION</scope>
    <source>
        <tissue evidence="9">Leaf</tissue>
    </source>
</reference>
<dbReference type="KEGG" id="rarg:115739734"/>
<dbReference type="PANTHER" id="PTHR46116">
    <property type="entry name" value="(E3-INDEPENDENT) E2 UBIQUITIN-CONJUGATING ENZYME"/>
    <property type="match status" value="1"/>
</dbReference>
<evidence type="ECO:0000256" key="5">
    <source>
        <dbReference type="ARBA" id="ARBA00022840"/>
    </source>
</evidence>
<dbReference type="RefSeq" id="XP_048141590.1">
    <property type="nucleotide sequence ID" value="XM_048285633.1"/>
</dbReference>
<keyword evidence="3" id="KW-0547">Nucleotide-binding</keyword>
<organism evidence="7 8">
    <name type="scientific">Rhodamnia argentea</name>
    <dbReference type="NCBI Taxonomy" id="178133"/>
    <lineage>
        <taxon>Eukaryota</taxon>
        <taxon>Viridiplantae</taxon>
        <taxon>Streptophyta</taxon>
        <taxon>Embryophyta</taxon>
        <taxon>Tracheophyta</taxon>
        <taxon>Spermatophyta</taxon>
        <taxon>Magnoliopsida</taxon>
        <taxon>eudicotyledons</taxon>
        <taxon>Gunneridae</taxon>
        <taxon>Pentapetalae</taxon>
        <taxon>rosids</taxon>
        <taxon>malvids</taxon>
        <taxon>Myrtales</taxon>
        <taxon>Myrtaceae</taxon>
        <taxon>Myrtoideae</taxon>
        <taxon>Myrteae</taxon>
        <taxon>Australasian group</taxon>
        <taxon>Rhodamnia</taxon>
    </lineage>
</organism>
<protein>
    <recommendedName>
        <fullName evidence="1">E2 ubiquitin-conjugating enzyme</fullName>
        <ecNumber evidence="1">2.3.2.23</ecNumber>
    </recommendedName>
</protein>
<dbReference type="PANTHER" id="PTHR46116:SF15">
    <property type="entry name" value="(E3-INDEPENDENT) E2 UBIQUITIN-CONJUGATING ENZYME"/>
    <property type="match status" value="1"/>
</dbReference>
<gene>
    <name evidence="8 9" type="primary">LOC115739734</name>
</gene>
<dbReference type="CDD" id="cd23837">
    <property type="entry name" value="UBCc_UBE2O"/>
    <property type="match status" value="1"/>
</dbReference>
<dbReference type="SUPFAM" id="SSF54495">
    <property type="entry name" value="UBC-like"/>
    <property type="match status" value="1"/>
</dbReference>
<evidence type="ECO:0000256" key="1">
    <source>
        <dbReference type="ARBA" id="ARBA00012486"/>
    </source>
</evidence>
<evidence type="ECO:0000256" key="4">
    <source>
        <dbReference type="ARBA" id="ARBA00022786"/>
    </source>
</evidence>
<keyword evidence="5" id="KW-0067">ATP-binding</keyword>
<dbReference type="FunFam" id="3.10.110.10:FF:000028">
    <property type="entry name" value="Probable ubiquitin-conjugating enzyme E2 23"/>
    <property type="match status" value="1"/>
</dbReference>
<dbReference type="Pfam" id="PF23044">
    <property type="entry name" value="SH3-C_UBE2O"/>
    <property type="match status" value="1"/>
</dbReference>
<dbReference type="GO" id="GO:0005524">
    <property type="term" value="F:ATP binding"/>
    <property type="evidence" value="ECO:0007669"/>
    <property type="project" value="UniProtKB-KW"/>
</dbReference>
<dbReference type="InterPro" id="IPR016135">
    <property type="entry name" value="UBQ-conjugating_enzyme/RWD"/>
</dbReference>
<keyword evidence="2" id="KW-0808">Transferase</keyword>
<dbReference type="Pfam" id="PF00179">
    <property type="entry name" value="UQ_con"/>
    <property type="match status" value="1"/>
</dbReference>
<dbReference type="GO" id="GO:0061631">
    <property type="term" value="F:ubiquitin conjugating enzyme activity"/>
    <property type="evidence" value="ECO:0007669"/>
    <property type="project" value="UniProtKB-EC"/>
</dbReference>
<evidence type="ECO:0000256" key="2">
    <source>
        <dbReference type="ARBA" id="ARBA00022679"/>
    </source>
</evidence>
<name>A0A8B8P205_9MYRT</name>
<dbReference type="InterPro" id="IPR057734">
    <property type="entry name" value="UBE2O-like_SH3-C"/>
</dbReference>
<accession>A0A8B8P205</accession>
<evidence type="ECO:0000313" key="8">
    <source>
        <dbReference type="RefSeq" id="XP_030528821.1"/>
    </source>
</evidence>
<dbReference type="AlphaFoldDB" id="A0A8B8P205"/>
<dbReference type="EC" id="2.3.2.23" evidence="1"/>
<dbReference type="PROSITE" id="PS50127">
    <property type="entry name" value="UBC_2"/>
    <property type="match status" value="1"/>
</dbReference>
<dbReference type="Pfam" id="PF23043">
    <property type="entry name" value="SH3-B_UBE2O"/>
    <property type="match status" value="1"/>
</dbReference>
<sequence length="938" mass="104122">MGRLSASCSKISQASASLEVFGEMDSLFSESDWDSFSESSEEMDLLFQGQAVNLLSNLEESIGKIDDFLSFERGFFHGDIVCSVQDPSGQLGKVINIDMFVDLESVHGKIIRDINSKKLIKIRSISVGDHVVYGPWLGRVDKVIDSVTILFDDGTKCDFIGVDQEKLIPISTNIVDDSQYPYYPGQRVKVMAPTASQTARWLCGSRKANQEEGTVCDVKAGFVHVDWIGSVLMDGDFHFPQPSKLQEAKDLALLSSFPHANWQLGDWCMLSGTECKNRLGSSGKLYKGFQRQGTSLSSASLFAIARTKTKVDVVWQDGGCSLGVDSESLLPINIIDSHEFWPEQFVLEKCSPDDPHTPISRKWGVVRGMDAKEKTVRIMWKNTSMETPDDIDGEHLEETMSAYELLEHPDYSYCLGDIVFRVVQNQSIVKATKDLVETEATKAEEAVLESEKFGRDHKGNPNNFYLSCIGNVAGFKDGAVKVKWANGLTTEVAPYEIIRCDKHEGSTPSSLPFDGNIEQINQQVVENETVPIQKGKDLLFPCTTDEECRKPSSGSTSFLLPQNAMRFLTSVAATLFRSFSSVSESGSVQFAPISEDENGCQASFENVVVENCCDTGSEIPSCAENELPASEWTSSKVEVKDDQDVRGLLSSSKSMDVEQFKQFDMVTDCSDHHFLDGADKGVATSQVIKKGWLKKVQQEWSILEKNLPDSIYVRVYEERIDLLRAAIVGPPGTPYHDGLFFFDIFLPPEFPNEPPMVHYHSGGLRVNPNLYESGKVCLSLLNTWTGSGSEVWNPGSSTVLQVLVSLQALVLNDKPYFNEAGYDKQLGKTEGERNSVSYNENAFLMTCKSMLYLLRKPPKHFEALVEEHFSSHSDDILYACKEYMKGAPVGFASRAEEKAQETQKGSSTGFKIMLAKLFTKLIDAFTEKGMDCSQFLSA</sequence>
<evidence type="ECO:0000313" key="7">
    <source>
        <dbReference type="Proteomes" id="UP000827889"/>
    </source>
</evidence>
<dbReference type="InterPro" id="IPR057733">
    <property type="entry name" value="UBE2O-like_SH3-B"/>
</dbReference>